<evidence type="ECO:0000313" key="16">
    <source>
        <dbReference type="Proteomes" id="UP001218218"/>
    </source>
</evidence>
<keyword evidence="16" id="KW-1185">Reference proteome</keyword>
<comment type="caution">
    <text evidence="15">The sequence shown here is derived from an EMBL/GenBank/DDBJ whole genome shotgun (WGS) entry which is preliminary data.</text>
</comment>
<dbReference type="AlphaFoldDB" id="A0AAD7ABK7"/>
<evidence type="ECO:0000256" key="10">
    <source>
        <dbReference type="ARBA" id="ARBA00022989"/>
    </source>
</evidence>
<comment type="subunit">
    <text evidence="13">Component of the signal peptidase complex (SPC) composed of a catalytic subunit SEC11 and three accessory subunits SPC1, SPC2 and SPC3. The complex induces a local thinning of the ER membrane which is used to measure the length of the signal peptide (SP) h-region of protein substrates. This ensures the selectivity of the complex towards h-regions shorter than 18-20 amino acids. SPC associates with the translocon complex.</text>
</comment>
<dbReference type="GO" id="GO:0005787">
    <property type="term" value="C:signal peptidase complex"/>
    <property type="evidence" value="ECO:0007669"/>
    <property type="project" value="TreeGrafter"/>
</dbReference>
<comment type="catalytic activity">
    <reaction evidence="1 14">
        <text>Cleavage of hydrophobic, N-terminal signal or leader sequences from secreted and periplasmic proteins.</text>
        <dbReference type="EC" id="3.4.21.89"/>
    </reaction>
</comment>
<keyword evidence="14" id="KW-0645">Protease</keyword>
<dbReference type="PRINTS" id="PR00728">
    <property type="entry name" value="SIGNALPTASE"/>
</dbReference>
<comment type="similarity">
    <text evidence="3 14">Belongs to the peptidase S26B family.</text>
</comment>
<protein>
    <recommendedName>
        <fullName evidence="5 14">Signal peptidase complex catalytic subunit SEC11</fullName>
        <ecNumber evidence="4 14">3.4.21.89</ecNumber>
    </recommendedName>
</protein>
<dbReference type="SUPFAM" id="SSF51306">
    <property type="entry name" value="LexA/Signal peptidase"/>
    <property type="match status" value="1"/>
</dbReference>
<dbReference type="EMBL" id="JARIHO010000010">
    <property type="protein sequence ID" value="KAJ7354235.1"/>
    <property type="molecule type" value="Genomic_DNA"/>
</dbReference>
<keyword evidence="6" id="KW-0812">Transmembrane</keyword>
<dbReference type="GO" id="GO:0006465">
    <property type="term" value="P:signal peptide processing"/>
    <property type="evidence" value="ECO:0007669"/>
    <property type="project" value="UniProtKB-UniRule"/>
</dbReference>
<evidence type="ECO:0000256" key="7">
    <source>
        <dbReference type="ARBA" id="ARBA00022801"/>
    </source>
</evidence>
<dbReference type="Proteomes" id="UP001218218">
    <property type="component" value="Unassembled WGS sequence"/>
</dbReference>
<evidence type="ECO:0000256" key="4">
    <source>
        <dbReference type="ARBA" id="ARBA00013208"/>
    </source>
</evidence>
<evidence type="ECO:0000256" key="14">
    <source>
        <dbReference type="RuleBase" id="RU362047"/>
    </source>
</evidence>
<evidence type="ECO:0000256" key="1">
    <source>
        <dbReference type="ARBA" id="ARBA00000677"/>
    </source>
</evidence>
<keyword evidence="9" id="KW-0735">Signal-anchor</keyword>
<keyword evidence="10" id="KW-1133">Transmembrane helix</keyword>
<dbReference type="InterPro" id="IPR001733">
    <property type="entry name" value="Peptidase_S26B"/>
</dbReference>
<sequence length="157" mass="17400">MRGARVLLQAQAIALSLASTFMIYTALGLLTNCKSPVVVVLSGSMEPGIYRGDLLFLSNNMPQNYVTGDITVYQVAGEAIQIVHRVVETHNGPEASSHLFLTKGDNNDIDDVSLYQGLERLERKHVIGRVRGIIPLVGYVTIFFNELPRLRNHILRP</sequence>
<evidence type="ECO:0000256" key="8">
    <source>
        <dbReference type="ARBA" id="ARBA00022824"/>
    </source>
</evidence>
<dbReference type="InterPro" id="IPR019533">
    <property type="entry name" value="Peptidase_S26"/>
</dbReference>
<gene>
    <name evidence="15" type="ORF">DFH08DRAFT_854460</name>
</gene>
<dbReference type="InterPro" id="IPR036286">
    <property type="entry name" value="LexA/Signal_pep-like_sf"/>
</dbReference>
<evidence type="ECO:0000313" key="15">
    <source>
        <dbReference type="EMBL" id="KAJ7354235.1"/>
    </source>
</evidence>
<evidence type="ECO:0000256" key="9">
    <source>
        <dbReference type="ARBA" id="ARBA00022968"/>
    </source>
</evidence>
<dbReference type="GO" id="GO:0009003">
    <property type="term" value="F:signal peptidase activity"/>
    <property type="evidence" value="ECO:0007669"/>
    <property type="project" value="UniProtKB-EC"/>
</dbReference>
<dbReference type="GO" id="GO:0004252">
    <property type="term" value="F:serine-type endopeptidase activity"/>
    <property type="evidence" value="ECO:0007669"/>
    <property type="project" value="InterPro"/>
</dbReference>
<dbReference type="PANTHER" id="PTHR10806:SF6">
    <property type="entry name" value="SIGNAL PEPTIDASE COMPLEX CATALYTIC SUBUNIT SEC11"/>
    <property type="match status" value="1"/>
</dbReference>
<dbReference type="CDD" id="cd06530">
    <property type="entry name" value="S26_SPase_I"/>
    <property type="match status" value="1"/>
</dbReference>
<evidence type="ECO:0000256" key="5">
    <source>
        <dbReference type="ARBA" id="ARBA00019685"/>
    </source>
</evidence>
<dbReference type="Gene3D" id="2.10.109.10">
    <property type="entry name" value="Umud Fragment, subunit A"/>
    <property type="match status" value="1"/>
</dbReference>
<accession>A0AAD7ABK7</accession>
<dbReference type="InterPro" id="IPR019758">
    <property type="entry name" value="Pept_S26A_signal_pept_1_CS"/>
</dbReference>
<keyword evidence="8 14" id="KW-0256">Endoplasmic reticulum</keyword>
<organism evidence="15 16">
    <name type="scientific">Mycena albidolilacea</name>
    <dbReference type="NCBI Taxonomy" id="1033008"/>
    <lineage>
        <taxon>Eukaryota</taxon>
        <taxon>Fungi</taxon>
        <taxon>Dikarya</taxon>
        <taxon>Basidiomycota</taxon>
        <taxon>Agaricomycotina</taxon>
        <taxon>Agaricomycetes</taxon>
        <taxon>Agaricomycetidae</taxon>
        <taxon>Agaricales</taxon>
        <taxon>Marasmiineae</taxon>
        <taxon>Mycenaceae</taxon>
        <taxon>Mycena</taxon>
    </lineage>
</organism>
<dbReference type="EC" id="3.4.21.89" evidence="4 14"/>
<evidence type="ECO:0000256" key="3">
    <source>
        <dbReference type="ARBA" id="ARBA00011035"/>
    </source>
</evidence>
<dbReference type="PROSITE" id="PS00761">
    <property type="entry name" value="SPASE_I_3"/>
    <property type="match status" value="1"/>
</dbReference>
<evidence type="ECO:0000256" key="11">
    <source>
        <dbReference type="ARBA" id="ARBA00023136"/>
    </source>
</evidence>
<evidence type="ECO:0000256" key="13">
    <source>
        <dbReference type="ARBA" id="ARBA00047037"/>
    </source>
</evidence>
<keyword evidence="7 14" id="KW-0378">Hydrolase</keyword>
<evidence type="ECO:0000256" key="2">
    <source>
        <dbReference type="ARBA" id="ARBA00004648"/>
    </source>
</evidence>
<evidence type="ECO:0000256" key="12">
    <source>
        <dbReference type="ARBA" id="ARBA00045533"/>
    </source>
</evidence>
<evidence type="ECO:0000256" key="6">
    <source>
        <dbReference type="ARBA" id="ARBA00022692"/>
    </source>
</evidence>
<keyword evidence="11" id="KW-0472">Membrane</keyword>
<dbReference type="PANTHER" id="PTHR10806">
    <property type="entry name" value="SIGNAL PEPTIDASE COMPLEX CATALYTIC SUBUNIT SEC11"/>
    <property type="match status" value="1"/>
</dbReference>
<reference evidence="15" key="1">
    <citation type="submission" date="2023-03" db="EMBL/GenBank/DDBJ databases">
        <title>Massive genome expansion in bonnet fungi (Mycena s.s.) driven by repeated elements and novel gene families across ecological guilds.</title>
        <authorList>
            <consortium name="Lawrence Berkeley National Laboratory"/>
            <person name="Harder C.B."/>
            <person name="Miyauchi S."/>
            <person name="Viragh M."/>
            <person name="Kuo A."/>
            <person name="Thoen E."/>
            <person name="Andreopoulos B."/>
            <person name="Lu D."/>
            <person name="Skrede I."/>
            <person name="Drula E."/>
            <person name="Henrissat B."/>
            <person name="Morin E."/>
            <person name="Kohler A."/>
            <person name="Barry K."/>
            <person name="LaButti K."/>
            <person name="Morin E."/>
            <person name="Salamov A."/>
            <person name="Lipzen A."/>
            <person name="Mereny Z."/>
            <person name="Hegedus B."/>
            <person name="Baldrian P."/>
            <person name="Stursova M."/>
            <person name="Weitz H."/>
            <person name="Taylor A."/>
            <person name="Grigoriev I.V."/>
            <person name="Nagy L.G."/>
            <person name="Martin F."/>
            <person name="Kauserud H."/>
        </authorList>
    </citation>
    <scope>NUCLEOTIDE SEQUENCE</scope>
    <source>
        <strain evidence="15">CBHHK002</strain>
    </source>
</reference>
<name>A0AAD7ABK7_9AGAR</name>
<dbReference type="NCBIfam" id="TIGR02228">
    <property type="entry name" value="sigpep_I_arch"/>
    <property type="match status" value="1"/>
</dbReference>
<proteinExistence type="inferred from homology"/>
<comment type="function">
    <text evidence="12">Catalytic component of the signal peptidase complex (SPC) which catalyzes the cleavage of N-terminal signal sequences from nascent proteins as they are translocated into the lumen of the endoplasmic reticulum. Specifically cleaves N-terminal signal peptides that contain a hydrophobic alpha-helix (h-region) shorter than 18-20 amino acids.</text>
</comment>
<comment type="subcellular location">
    <subcellularLocation>
        <location evidence="2">Endoplasmic reticulum membrane</location>
        <topology evidence="2">Single-pass type II membrane protein</topology>
    </subcellularLocation>
</comment>